<feature type="transmembrane region" description="Helical" evidence="8">
    <location>
        <begin position="306"/>
        <end position="322"/>
    </location>
</feature>
<dbReference type="InterPro" id="IPR004761">
    <property type="entry name" value="Spore_GerAB"/>
</dbReference>
<feature type="transmembrane region" description="Helical" evidence="8">
    <location>
        <begin position="81"/>
        <end position="101"/>
    </location>
</feature>
<reference evidence="9 10" key="1">
    <citation type="submission" date="2017-04" db="EMBL/GenBank/DDBJ databases">
        <title>Bacillus krulwichiae AM31D Genome sequencing and assembly.</title>
        <authorList>
            <person name="Krulwich T.A."/>
            <person name="Anastor L."/>
            <person name="Ehrlich R."/>
            <person name="Ehrlich G.D."/>
            <person name="Janto B."/>
        </authorList>
    </citation>
    <scope>NUCLEOTIDE SEQUENCE [LARGE SCALE GENOMIC DNA]</scope>
    <source>
        <strain evidence="9 10">AM31D</strain>
    </source>
</reference>
<accession>A0A1X9MBU8</accession>
<evidence type="ECO:0000256" key="4">
    <source>
        <dbReference type="ARBA" id="ARBA00022544"/>
    </source>
</evidence>
<keyword evidence="7 8" id="KW-0472">Membrane</keyword>
<sequence length="373" mass="41486">MEYPKKITAIQTAIIIASSITGTGLMTIAREVTEEVDTLAPLLTSTGILIAFLPIWVLSHLGNKYKGKTLFQYSEDIIGKWPARLINTLLIAFFAVAAGFTAREFGAVVRTSVLRETPLEIIVVAILVLVAISCRNNITTFAYIHHFYFPIVFMPVLIITIASLQHSNVLYLQPVLGNNPTNHIKAILLVTAMFQFSFVLTVIMPAMRESRQALKAATWGLALSAGLYLIIVIATLSVFGSEEIKNLIWPTLELTRITTLPGEILQRLDAAYLAVWVTAVYTSLFSSYFIIVYGLKQVCRLKDHKLFSFFILPMVFLISAIPRNVTEVYSFAEYLAITGLFFTIIYPSLLLAIFLIKKTIGKQDHGRSTSSHG</sequence>
<name>A0A1X9MBU8_9BACI</name>
<dbReference type="PANTHER" id="PTHR34975">
    <property type="entry name" value="SPORE GERMINATION PROTEIN A2"/>
    <property type="match status" value="1"/>
</dbReference>
<dbReference type="EMBL" id="CP020814">
    <property type="protein sequence ID" value="ARK30925.1"/>
    <property type="molecule type" value="Genomic_DNA"/>
</dbReference>
<feature type="transmembrane region" description="Helical" evidence="8">
    <location>
        <begin position="121"/>
        <end position="138"/>
    </location>
</feature>
<keyword evidence="3" id="KW-0813">Transport</keyword>
<dbReference type="KEGG" id="bkw:BkAM31D_14360"/>
<gene>
    <name evidence="9" type="primary">yndE_4</name>
    <name evidence="9" type="ORF">BkAM31D_14360</name>
</gene>
<evidence type="ECO:0000256" key="3">
    <source>
        <dbReference type="ARBA" id="ARBA00022448"/>
    </source>
</evidence>
<evidence type="ECO:0000256" key="7">
    <source>
        <dbReference type="ARBA" id="ARBA00023136"/>
    </source>
</evidence>
<dbReference type="Pfam" id="PF03845">
    <property type="entry name" value="Spore_permease"/>
    <property type="match status" value="1"/>
</dbReference>
<feature type="transmembrane region" description="Helical" evidence="8">
    <location>
        <begin position="334"/>
        <end position="356"/>
    </location>
</feature>
<dbReference type="Proteomes" id="UP000193006">
    <property type="component" value="Chromosome"/>
</dbReference>
<dbReference type="AlphaFoldDB" id="A0A1X9MBU8"/>
<dbReference type="PANTHER" id="PTHR34975:SF2">
    <property type="entry name" value="SPORE GERMINATION PROTEIN A2"/>
    <property type="match status" value="1"/>
</dbReference>
<dbReference type="GO" id="GO:0016020">
    <property type="term" value="C:membrane"/>
    <property type="evidence" value="ECO:0007669"/>
    <property type="project" value="UniProtKB-SubCell"/>
</dbReference>
<feature type="transmembrane region" description="Helical" evidence="8">
    <location>
        <begin position="270"/>
        <end position="294"/>
    </location>
</feature>
<evidence type="ECO:0000313" key="10">
    <source>
        <dbReference type="Proteomes" id="UP000193006"/>
    </source>
</evidence>
<dbReference type="NCBIfam" id="TIGR00912">
    <property type="entry name" value="2A0309"/>
    <property type="match status" value="1"/>
</dbReference>
<feature type="transmembrane region" description="Helical" evidence="8">
    <location>
        <begin position="219"/>
        <end position="239"/>
    </location>
</feature>
<feature type="transmembrane region" description="Helical" evidence="8">
    <location>
        <begin position="40"/>
        <end position="61"/>
    </location>
</feature>
<keyword evidence="6 8" id="KW-1133">Transmembrane helix</keyword>
<dbReference type="RefSeq" id="WP_066150019.1">
    <property type="nucleotide sequence ID" value="NZ_CP020814.1"/>
</dbReference>
<feature type="transmembrane region" description="Helical" evidence="8">
    <location>
        <begin position="7"/>
        <end position="28"/>
    </location>
</feature>
<keyword evidence="4" id="KW-0309">Germination</keyword>
<evidence type="ECO:0000256" key="1">
    <source>
        <dbReference type="ARBA" id="ARBA00004141"/>
    </source>
</evidence>
<evidence type="ECO:0000313" key="9">
    <source>
        <dbReference type="EMBL" id="ARK30925.1"/>
    </source>
</evidence>
<evidence type="ECO:0000256" key="8">
    <source>
        <dbReference type="SAM" id="Phobius"/>
    </source>
</evidence>
<feature type="transmembrane region" description="Helical" evidence="8">
    <location>
        <begin position="186"/>
        <end position="207"/>
    </location>
</feature>
<comment type="similarity">
    <text evidence="2">Belongs to the amino acid-polyamine-organocation (APC) superfamily. Spore germination protein (SGP) (TC 2.A.3.9) family.</text>
</comment>
<keyword evidence="10" id="KW-1185">Reference proteome</keyword>
<comment type="subcellular location">
    <subcellularLocation>
        <location evidence="1">Membrane</location>
        <topology evidence="1">Multi-pass membrane protein</topology>
    </subcellularLocation>
</comment>
<evidence type="ECO:0000256" key="6">
    <source>
        <dbReference type="ARBA" id="ARBA00022989"/>
    </source>
</evidence>
<proteinExistence type="inferred from homology"/>
<keyword evidence="5 8" id="KW-0812">Transmembrane</keyword>
<organism evidence="9 10">
    <name type="scientific">Halalkalibacter krulwichiae</name>
    <dbReference type="NCBI Taxonomy" id="199441"/>
    <lineage>
        <taxon>Bacteria</taxon>
        <taxon>Bacillati</taxon>
        <taxon>Bacillota</taxon>
        <taxon>Bacilli</taxon>
        <taxon>Bacillales</taxon>
        <taxon>Bacillaceae</taxon>
        <taxon>Halalkalibacter</taxon>
    </lineage>
</organism>
<dbReference type="STRING" id="199441.BkAM31D_14360"/>
<evidence type="ECO:0000256" key="5">
    <source>
        <dbReference type="ARBA" id="ARBA00022692"/>
    </source>
</evidence>
<feature type="transmembrane region" description="Helical" evidence="8">
    <location>
        <begin position="147"/>
        <end position="166"/>
    </location>
</feature>
<dbReference type="GO" id="GO:0009847">
    <property type="term" value="P:spore germination"/>
    <property type="evidence" value="ECO:0007669"/>
    <property type="project" value="InterPro"/>
</dbReference>
<evidence type="ECO:0000256" key="2">
    <source>
        <dbReference type="ARBA" id="ARBA00007998"/>
    </source>
</evidence>
<protein>
    <submittedName>
        <fullName evidence="9">Spore germination protein YndE</fullName>
    </submittedName>
</protein>